<dbReference type="AlphaFoldDB" id="A0A6S6TMP0"/>
<reference evidence="1" key="1">
    <citation type="submission" date="2020-01" db="EMBL/GenBank/DDBJ databases">
        <authorList>
            <person name="Meier V. D."/>
            <person name="Meier V D."/>
        </authorList>
    </citation>
    <scope>NUCLEOTIDE SEQUENCE</scope>
    <source>
        <strain evidence="1">HLG_WM_MAG_10</strain>
    </source>
</reference>
<proteinExistence type="predicted"/>
<dbReference type="EMBL" id="CACVAQ010000235">
    <property type="protein sequence ID" value="CAA6816226.1"/>
    <property type="molecule type" value="Genomic_DNA"/>
</dbReference>
<dbReference type="PANTHER" id="PTHR40590">
    <property type="entry name" value="CYTOPLASMIC PROTEIN-RELATED"/>
    <property type="match status" value="1"/>
</dbReference>
<dbReference type="PANTHER" id="PTHR40590:SF1">
    <property type="entry name" value="CYTOPLASMIC PROTEIN"/>
    <property type="match status" value="1"/>
</dbReference>
<evidence type="ECO:0008006" key="2">
    <source>
        <dbReference type="Google" id="ProtNLM"/>
    </source>
</evidence>
<sequence>MIMLKQQLLLLLLLLPTFLLGQDSVQYNLLWRIEGNNLQQPSYLFGTMHVNDARAFNFSDSVILALERCETFALEVHPDTMMNSMFQKLFKRSKKNNFMDVLSEEEYQQLKQKFEQKSTLDLDKINLQDPSILSSMMEPDEDKVDDKATFVDAYLFGIARTLNKSIWGLESMKDHSDAFSNYNKEQQRAFLLGLINDNYETDYQQMLDELVDVYKAGNITQIGTMANVFTAVDSQLIRRNMVMTKSMEKLMKKKSLFAAVGTAHLPGKNGIINLLTQKGYRVLPVAATFTGVADAYEIDYDKMSWHRQIDSTLGFSIDFPGAPTQIDLFNNLNTLMYVDLTNEIFLAAYSIDMRGGTAQNKAELIEQTIENYLRQSNYTLLEQNEVFLNGIERTDIVVAQDSSKRLRIQFIYLNNILYYFMIGNDAQQIRGSYAKRYYESLHLFKPNPKVDTGWHFNYLAKAAVSIAFPSKPSYQIEKSASQINQHPYIYHNYTANDFGLMTAYAFRYFDQPTGYARSNNKDQVFDFISKNFQGRNISIRNTDTILQDGIQGRSYDLVLEKKFYIRCKVYLRGARTYYLFHQNLNEGDSTIQEDAFLQSFSFVNYKYPTWVPFVAQDSSFSIDFFAKPRIKKDTSNSYYLNTTNYYSVNPNSGMLCNLQVAKVSDYFTIEHLDSFYQLVSPLNYGDSLISTKEIQIGNYAGKERVLRQRFQDRIIRQRIWLDGQYFYTAKIYIDDDSIYSPAANQYFSSFKKIKNTTTFDPFEAKDQALLSALQSKDSLTRYRANTALIFYNFAPSNVEGILAAIQIEYPKDSLTVARLIYRLQSIADTSVLRTLIDLYKKPHTNTATRIAILQTIPQIDSIKGIATYVDLLQLASFVSDQYNYAVFNTFYQYPAQFKANYERILALAKYDVYRYYIIAVSAHLVQRDSVFAKDAMQYIPTWLPYFNVDLENYETPSKPFWENNSQLLSEYLHFFSITNDLAFLDRLTGQILDQAVSPRLKAQALSVRFQAGLNPHWSKKELHQQIKKPSSRPYLLPVLFQHGYQNLIPRSFKYAPKAAKYLFYDYIRDEDSIDFVKELGKIKTEEGIYYVYEYRFLEEATSFVGISGPFITGKPIMDYNYYAITYAEMIPLSKHWKQDGLLLIKNFKAYKPYLD</sequence>
<dbReference type="InterPro" id="IPR002816">
    <property type="entry name" value="TraB/PrgY/GumN_fam"/>
</dbReference>
<name>A0A6S6TMP0_9BACT</name>
<accession>A0A6S6TMP0</accession>
<gene>
    <name evidence="1" type="ORF">HELGO_WM16907</name>
</gene>
<organism evidence="1">
    <name type="scientific">uncultured Aureispira sp</name>
    <dbReference type="NCBI Taxonomy" id="1331704"/>
    <lineage>
        <taxon>Bacteria</taxon>
        <taxon>Pseudomonadati</taxon>
        <taxon>Bacteroidota</taxon>
        <taxon>Saprospiria</taxon>
        <taxon>Saprospirales</taxon>
        <taxon>Saprospiraceae</taxon>
        <taxon>Aureispira</taxon>
        <taxon>environmental samples</taxon>
    </lineage>
</organism>
<protein>
    <recommendedName>
        <fullName evidence="2">TraB/GumN family protein</fullName>
    </recommendedName>
</protein>
<evidence type="ECO:0000313" key="1">
    <source>
        <dbReference type="EMBL" id="CAA6816226.1"/>
    </source>
</evidence>
<dbReference type="Pfam" id="PF01963">
    <property type="entry name" value="TraB_PrgY_gumN"/>
    <property type="match status" value="1"/>
</dbReference>
<dbReference type="CDD" id="cd14789">
    <property type="entry name" value="Tiki"/>
    <property type="match status" value="1"/>
</dbReference>
<dbReference type="InterPro" id="IPR047111">
    <property type="entry name" value="YbaP-like"/>
</dbReference>